<sequence>MEADSRFEGVWFKTWQGNESLGSLEALSEENDQNARKSWISTGLDSGKSLQAREFLCLGLLKALAALTLLTDSLTVRLQCLFSALPCSLPKIFSLFHFPQRKSKPTLVLRAPAVNPGRESELRALCKHFLRKSPKSKAKSKTDRNSLVQVTLDKGVSLPYASASTLTRICSLTSYCSLASLSFSCLAPFSVQDILTFQLSLPGIQTNTRFEDVPDSCQRNELLALETHFLRKLVQKQGKYEFRLKLA</sequence>
<name>A0AA86VC60_9EUKA</name>
<reference evidence="1" key="1">
    <citation type="submission" date="2023-06" db="EMBL/GenBank/DDBJ databases">
        <authorList>
            <person name="Kurt Z."/>
        </authorList>
    </citation>
    <scope>NUCLEOTIDE SEQUENCE</scope>
</reference>
<dbReference type="EMBL" id="CATOUU010000954">
    <property type="protein sequence ID" value="CAI9962533.1"/>
    <property type="molecule type" value="Genomic_DNA"/>
</dbReference>
<organism evidence="1">
    <name type="scientific">Hexamita inflata</name>
    <dbReference type="NCBI Taxonomy" id="28002"/>
    <lineage>
        <taxon>Eukaryota</taxon>
        <taxon>Metamonada</taxon>
        <taxon>Diplomonadida</taxon>
        <taxon>Hexamitidae</taxon>
        <taxon>Hexamitinae</taxon>
        <taxon>Hexamita</taxon>
    </lineage>
</organism>
<accession>A0AA86VC60</accession>
<gene>
    <name evidence="1" type="ORF">HINF_LOCUS50178</name>
    <name evidence="2" type="ORF">HINF_LOCUS76037</name>
</gene>
<proteinExistence type="predicted"/>
<evidence type="ECO:0000313" key="2">
    <source>
        <dbReference type="EMBL" id="CAL6110687.1"/>
    </source>
</evidence>
<dbReference type="AlphaFoldDB" id="A0AA86VC60"/>
<reference evidence="2 3" key="2">
    <citation type="submission" date="2024-07" db="EMBL/GenBank/DDBJ databases">
        <authorList>
            <person name="Akdeniz Z."/>
        </authorList>
    </citation>
    <scope>NUCLEOTIDE SEQUENCE [LARGE SCALE GENOMIC DNA]</scope>
</reference>
<dbReference type="EMBL" id="CAXDID020000694">
    <property type="protein sequence ID" value="CAL6110687.1"/>
    <property type="molecule type" value="Genomic_DNA"/>
</dbReference>
<evidence type="ECO:0000313" key="1">
    <source>
        <dbReference type="EMBL" id="CAI9962533.1"/>
    </source>
</evidence>
<protein>
    <submittedName>
        <fullName evidence="2">Hypothetical_protein</fullName>
    </submittedName>
</protein>
<comment type="caution">
    <text evidence="1">The sequence shown here is derived from an EMBL/GenBank/DDBJ whole genome shotgun (WGS) entry which is preliminary data.</text>
</comment>
<keyword evidence="3" id="KW-1185">Reference proteome</keyword>
<dbReference type="Proteomes" id="UP001642409">
    <property type="component" value="Unassembled WGS sequence"/>
</dbReference>
<evidence type="ECO:0000313" key="3">
    <source>
        <dbReference type="Proteomes" id="UP001642409"/>
    </source>
</evidence>